<feature type="transmembrane region" description="Helical" evidence="6">
    <location>
        <begin position="138"/>
        <end position="158"/>
    </location>
</feature>
<feature type="transmembrane region" description="Helical" evidence="6">
    <location>
        <begin position="48"/>
        <end position="67"/>
    </location>
</feature>
<dbReference type="GO" id="GO:0016020">
    <property type="term" value="C:membrane"/>
    <property type="evidence" value="ECO:0007669"/>
    <property type="project" value="UniProtKB-SubCell"/>
</dbReference>
<dbReference type="Gene3D" id="1.20.120.1630">
    <property type="match status" value="1"/>
</dbReference>
<feature type="domain" description="3-oxo-5-alpha-steroid 4-dehydrogenase C-terminal" evidence="7">
    <location>
        <begin position="109"/>
        <end position="222"/>
    </location>
</feature>
<proteinExistence type="inferred from homology"/>
<dbReference type="PANTHER" id="PTHR10556:SF43">
    <property type="entry name" value="STEROID 5-ALPHA-REDUCTASE DET2"/>
    <property type="match status" value="1"/>
</dbReference>
<comment type="similarity">
    <text evidence="2">Belongs to the steroid 5-alpha reductase family.</text>
</comment>
<dbReference type="GO" id="GO:0016627">
    <property type="term" value="F:oxidoreductase activity, acting on the CH-CH group of donors"/>
    <property type="evidence" value="ECO:0007669"/>
    <property type="project" value="InterPro"/>
</dbReference>
<sequence>MIPPASFFPTLLTFHLFPFHAPITLYVLDAPFGRFSSKTSNLNVNGNIAWAAAELVSPMTFATTLLVNAHAPLNYPARILAGLYFAHYAHRAIISPLILSPRRSSLHIVVALAMGLFNLFNGYLVAAGLAFYPPQAEVSWKFWLGVGGWALGFFANVYHDEMLNDLRRQPGERLINHHLPEDDDPKAGRYKIPRGGLFKFVSFPNYLSEWIEWSFYALAATSNPLIPLPPISQLRLQAGLRGSLVKVIAKTWWPSYLLHPAWMFVLAEIASMLPRALRGHRWYKEKFSNYPKERKAVIPGLL</sequence>
<organism evidence="8 9">
    <name type="scientific">Kwoniella pini CBS 10737</name>
    <dbReference type="NCBI Taxonomy" id="1296096"/>
    <lineage>
        <taxon>Eukaryota</taxon>
        <taxon>Fungi</taxon>
        <taxon>Dikarya</taxon>
        <taxon>Basidiomycota</taxon>
        <taxon>Agaricomycotina</taxon>
        <taxon>Tremellomycetes</taxon>
        <taxon>Tremellales</taxon>
        <taxon>Cryptococcaceae</taxon>
        <taxon>Kwoniella</taxon>
    </lineage>
</organism>
<dbReference type="InterPro" id="IPR001104">
    <property type="entry name" value="3-oxo-5_a-steroid_4-DH_C"/>
</dbReference>
<comment type="subcellular location">
    <subcellularLocation>
        <location evidence="1">Membrane</location>
        <topology evidence="1">Multi-pass membrane protein</topology>
    </subcellularLocation>
</comment>
<dbReference type="Proteomes" id="UP000094020">
    <property type="component" value="Chromosome 5"/>
</dbReference>
<dbReference type="GeneID" id="30172734"/>
<accession>A0AAJ8L6P9</accession>
<keyword evidence="4 6" id="KW-1133">Transmembrane helix</keyword>
<feature type="transmembrane region" description="Helical" evidence="6">
    <location>
        <begin position="6"/>
        <end position="28"/>
    </location>
</feature>
<evidence type="ECO:0000259" key="7">
    <source>
        <dbReference type="Pfam" id="PF02544"/>
    </source>
</evidence>
<evidence type="ECO:0000256" key="5">
    <source>
        <dbReference type="ARBA" id="ARBA00023136"/>
    </source>
</evidence>
<dbReference type="AlphaFoldDB" id="A0AAJ8L6P9"/>
<dbReference type="PANTHER" id="PTHR10556">
    <property type="entry name" value="3-OXO-5-ALPHA-STEROID 4-DEHYDROGENASE"/>
    <property type="match status" value="1"/>
</dbReference>
<evidence type="ECO:0000256" key="4">
    <source>
        <dbReference type="ARBA" id="ARBA00022989"/>
    </source>
</evidence>
<feature type="domain" description="3-oxo-5-alpha-steroid 4-dehydrogenase C-terminal" evidence="7">
    <location>
        <begin position="260"/>
        <end position="301"/>
    </location>
</feature>
<evidence type="ECO:0000256" key="1">
    <source>
        <dbReference type="ARBA" id="ARBA00004141"/>
    </source>
</evidence>
<dbReference type="EMBL" id="CP144523">
    <property type="protein sequence ID" value="WWC70112.1"/>
    <property type="molecule type" value="Genomic_DNA"/>
</dbReference>
<feature type="transmembrane region" description="Helical" evidence="6">
    <location>
        <begin position="106"/>
        <end position="132"/>
    </location>
</feature>
<dbReference type="InterPro" id="IPR039357">
    <property type="entry name" value="SRD5A/TECR"/>
</dbReference>
<evidence type="ECO:0000256" key="2">
    <source>
        <dbReference type="ARBA" id="ARBA00007742"/>
    </source>
</evidence>
<dbReference type="KEGG" id="kpin:30172734"/>
<evidence type="ECO:0000256" key="6">
    <source>
        <dbReference type="SAM" id="Phobius"/>
    </source>
</evidence>
<dbReference type="PROSITE" id="PS50244">
    <property type="entry name" value="S5A_REDUCTASE"/>
    <property type="match status" value="1"/>
</dbReference>
<reference evidence="8" key="2">
    <citation type="submission" date="2024-02" db="EMBL/GenBank/DDBJ databases">
        <title>Comparative genomics of Cryptococcus and Kwoniella reveals pathogenesis evolution and contrasting modes of karyotype evolution via chromosome fusion or intercentromeric recombination.</title>
        <authorList>
            <person name="Coelho M.A."/>
            <person name="David-Palma M."/>
            <person name="Shea T."/>
            <person name="Bowers K."/>
            <person name="McGinley-Smith S."/>
            <person name="Mohammad A.W."/>
            <person name="Gnirke A."/>
            <person name="Yurkov A.M."/>
            <person name="Nowrousian M."/>
            <person name="Sun S."/>
            <person name="Cuomo C.A."/>
            <person name="Heitman J."/>
        </authorList>
    </citation>
    <scope>NUCLEOTIDE SEQUENCE</scope>
    <source>
        <strain evidence="8">CBS 10737</strain>
    </source>
</reference>
<evidence type="ECO:0000313" key="9">
    <source>
        <dbReference type="Proteomes" id="UP000094020"/>
    </source>
</evidence>
<evidence type="ECO:0000256" key="3">
    <source>
        <dbReference type="ARBA" id="ARBA00022692"/>
    </source>
</evidence>
<keyword evidence="3 6" id="KW-0812">Transmembrane</keyword>
<gene>
    <name evidence="8" type="ORF">I206_104059</name>
</gene>
<dbReference type="GO" id="GO:0006629">
    <property type="term" value="P:lipid metabolic process"/>
    <property type="evidence" value="ECO:0007669"/>
    <property type="project" value="InterPro"/>
</dbReference>
<reference evidence="8" key="1">
    <citation type="submission" date="2013-07" db="EMBL/GenBank/DDBJ databases">
        <authorList>
            <consortium name="The Broad Institute Genome Sequencing Platform"/>
            <person name="Cuomo C."/>
            <person name="Litvintseva A."/>
            <person name="Chen Y."/>
            <person name="Heitman J."/>
            <person name="Sun S."/>
            <person name="Springer D."/>
            <person name="Dromer F."/>
            <person name="Young S.K."/>
            <person name="Zeng Q."/>
            <person name="Gargeya S."/>
            <person name="Fitzgerald M."/>
            <person name="Abouelleil A."/>
            <person name="Alvarado L."/>
            <person name="Berlin A.M."/>
            <person name="Chapman S.B."/>
            <person name="Dewar J."/>
            <person name="Goldberg J."/>
            <person name="Griggs A."/>
            <person name="Gujja S."/>
            <person name="Hansen M."/>
            <person name="Howarth C."/>
            <person name="Imamovic A."/>
            <person name="Larimer J."/>
            <person name="McCowan C."/>
            <person name="Murphy C."/>
            <person name="Pearson M."/>
            <person name="Priest M."/>
            <person name="Roberts A."/>
            <person name="Saif S."/>
            <person name="Shea T."/>
            <person name="Sykes S."/>
            <person name="Wortman J."/>
            <person name="Nusbaum C."/>
            <person name="Birren B."/>
        </authorList>
    </citation>
    <scope>NUCLEOTIDE SEQUENCE</scope>
    <source>
        <strain evidence="8">CBS 10737</strain>
    </source>
</reference>
<keyword evidence="5 6" id="KW-0472">Membrane</keyword>
<dbReference type="Pfam" id="PF02544">
    <property type="entry name" value="Steroid_dh"/>
    <property type="match status" value="2"/>
</dbReference>
<protein>
    <recommendedName>
        <fullName evidence="7">3-oxo-5-alpha-steroid 4-dehydrogenase C-terminal domain-containing protein</fullName>
    </recommendedName>
</protein>
<keyword evidence="9" id="KW-1185">Reference proteome</keyword>
<evidence type="ECO:0000313" key="8">
    <source>
        <dbReference type="EMBL" id="WWC70112.1"/>
    </source>
</evidence>
<name>A0AAJ8L6P9_9TREE</name>
<dbReference type="RefSeq" id="XP_019011057.2">
    <property type="nucleotide sequence ID" value="XM_019156099.2"/>
</dbReference>